<keyword evidence="1" id="KW-0560">Oxidoreductase</keyword>
<dbReference type="PANTHER" id="PTHR35870:SF1">
    <property type="entry name" value="PROTEIN, PUTATIVE (AFU_ORTHOLOGUE AFUA_5G03330)-RELATED"/>
    <property type="match status" value="1"/>
</dbReference>
<accession>A0A2V1DUL9</accession>
<dbReference type="EMBL" id="KZ805365">
    <property type="protein sequence ID" value="PVI00964.1"/>
    <property type="molecule type" value="Genomic_DNA"/>
</dbReference>
<dbReference type="Proteomes" id="UP000244855">
    <property type="component" value="Unassembled WGS sequence"/>
</dbReference>
<dbReference type="Pfam" id="PF14027">
    <property type="entry name" value="Questin_oxidase"/>
    <property type="match status" value="1"/>
</dbReference>
<sequence length="448" mass="51050">MATASTIKLEASQKPEGFFVEGISAESAETASRLLQENHEKHHIFFNQDKFHNHIVHHLLTLFALKATPAEIQEGYNNNRSYQRPSLPFNGSTVQDMHDPERFKKYLGNEKYYNDFVVFFQEEIAKKGWESVIVEYVFNGDERADDMLVRMFGGFLHPLIHLGFGVEFHQPAIIAEALAQAAVHDDYLTSFFMGAEKAARINHSDPRNTPLLADLLDEMRRDKTLSASAHWEDGNKVRDGVLKRAPQEMIQFASRYVVAEEELEEKVAEMVNAVVYYTTTAQHPPHIPKYDFFYMHCVNSSIFFTPLVASPTSPLTPPQKTRLLEWKVRIDLAMYVSRHSPALLLDEIQPPSSKGGGQPEQSWEDVFRRVRRLKDDGHASKFVRALAHGERVCGRFEGRKGFVVEGEMWRWIAKSVVDSVEAGGPDWVRSCGFEEAWVGVPLREGARL</sequence>
<dbReference type="InterPro" id="IPR025337">
    <property type="entry name" value="Questin_oxidase-like"/>
</dbReference>
<name>A0A2V1DUL9_9PLEO</name>
<dbReference type="GO" id="GO:0016491">
    <property type="term" value="F:oxidoreductase activity"/>
    <property type="evidence" value="ECO:0007669"/>
    <property type="project" value="UniProtKB-KW"/>
</dbReference>
<keyword evidence="3" id="KW-1185">Reference proteome</keyword>
<proteinExistence type="predicted"/>
<evidence type="ECO:0000256" key="1">
    <source>
        <dbReference type="ARBA" id="ARBA00023002"/>
    </source>
</evidence>
<evidence type="ECO:0000313" key="2">
    <source>
        <dbReference type="EMBL" id="PVI00964.1"/>
    </source>
</evidence>
<dbReference type="STRING" id="97972.A0A2V1DUL9"/>
<evidence type="ECO:0000313" key="3">
    <source>
        <dbReference type="Proteomes" id="UP000244855"/>
    </source>
</evidence>
<dbReference type="OrthoDB" id="10004862at2759"/>
<evidence type="ECO:0008006" key="4">
    <source>
        <dbReference type="Google" id="ProtNLM"/>
    </source>
</evidence>
<dbReference type="PANTHER" id="PTHR35870">
    <property type="entry name" value="PROTEIN, PUTATIVE (AFU_ORTHOLOGUE AFUA_5G03330)-RELATED"/>
    <property type="match status" value="1"/>
</dbReference>
<reference evidence="2 3" key="1">
    <citation type="journal article" date="2018" name="Sci. Rep.">
        <title>Comparative genomics provides insights into the lifestyle and reveals functional heterogeneity of dark septate endophytic fungi.</title>
        <authorList>
            <person name="Knapp D.G."/>
            <person name="Nemeth J.B."/>
            <person name="Barry K."/>
            <person name="Hainaut M."/>
            <person name="Henrissat B."/>
            <person name="Johnson J."/>
            <person name="Kuo A."/>
            <person name="Lim J.H.P."/>
            <person name="Lipzen A."/>
            <person name="Nolan M."/>
            <person name="Ohm R.A."/>
            <person name="Tamas L."/>
            <person name="Grigoriev I.V."/>
            <person name="Spatafora J.W."/>
            <person name="Nagy L.G."/>
            <person name="Kovacs G.M."/>
        </authorList>
    </citation>
    <scope>NUCLEOTIDE SEQUENCE [LARGE SCALE GENOMIC DNA]</scope>
    <source>
        <strain evidence="2 3">DSE2036</strain>
    </source>
</reference>
<organism evidence="2 3">
    <name type="scientific">Periconia macrospinosa</name>
    <dbReference type="NCBI Taxonomy" id="97972"/>
    <lineage>
        <taxon>Eukaryota</taxon>
        <taxon>Fungi</taxon>
        <taxon>Dikarya</taxon>
        <taxon>Ascomycota</taxon>
        <taxon>Pezizomycotina</taxon>
        <taxon>Dothideomycetes</taxon>
        <taxon>Pleosporomycetidae</taxon>
        <taxon>Pleosporales</taxon>
        <taxon>Massarineae</taxon>
        <taxon>Periconiaceae</taxon>
        <taxon>Periconia</taxon>
    </lineage>
</organism>
<gene>
    <name evidence="2" type="ORF">DM02DRAFT_628097</name>
</gene>
<dbReference type="AlphaFoldDB" id="A0A2V1DUL9"/>
<protein>
    <recommendedName>
        <fullName evidence="4">HypA-like protein</fullName>
    </recommendedName>
</protein>